<dbReference type="RefSeq" id="WP_140042051.1">
    <property type="nucleotide sequence ID" value="NZ_CP041016.1"/>
</dbReference>
<evidence type="ECO:0008006" key="3">
    <source>
        <dbReference type="Google" id="ProtNLM"/>
    </source>
</evidence>
<organism evidence="1 2">
    <name type="scientific">Sphingobium fuliginis ATCC 27551</name>
    <dbReference type="NCBI Taxonomy" id="1208342"/>
    <lineage>
        <taxon>Bacteria</taxon>
        <taxon>Pseudomonadati</taxon>
        <taxon>Pseudomonadota</taxon>
        <taxon>Alphaproteobacteria</taxon>
        <taxon>Sphingomonadales</taxon>
        <taxon>Sphingomonadaceae</taxon>
        <taxon>Sphingobium</taxon>
    </lineage>
</organism>
<dbReference type="Proteomes" id="UP000311469">
    <property type="component" value="Chromosome cSF1"/>
</dbReference>
<evidence type="ECO:0000313" key="1">
    <source>
        <dbReference type="EMBL" id="QDC37252.1"/>
    </source>
</evidence>
<dbReference type="EMBL" id="CP041016">
    <property type="protein sequence ID" value="QDC37252.1"/>
    <property type="molecule type" value="Genomic_DNA"/>
</dbReference>
<dbReference type="KEGG" id="sufl:FIL70_08490"/>
<protein>
    <recommendedName>
        <fullName evidence="3">Cupin domain-containing protein</fullName>
    </recommendedName>
</protein>
<name>A0A5B8CF53_SPHSA</name>
<dbReference type="InterPro" id="IPR011051">
    <property type="entry name" value="RmlC_Cupin_sf"/>
</dbReference>
<dbReference type="InterPro" id="IPR014710">
    <property type="entry name" value="RmlC-like_jellyroll"/>
</dbReference>
<proteinExistence type="predicted"/>
<reference evidence="1 2" key="1">
    <citation type="submission" date="2019-06" db="EMBL/GenBank/DDBJ databases">
        <title>Genome organization and adaptive potential of archetypical organophosphate degarding Sphingobium fuliginis ATCC 27551.</title>
        <authorList>
            <person name="Sarwar A."/>
            <person name="Parthasarathy S."/>
            <person name="Singh C."/>
            <person name="Siddavattam D."/>
        </authorList>
    </citation>
    <scope>NUCLEOTIDE SEQUENCE [LARGE SCALE GENOMIC DNA]</scope>
    <source>
        <strain evidence="1 2">ATCC 27551</strain>
    </source>
</reference>
<accession>A0A5B8CF53</accession>
<dbReference type="SUPFAM" id="SSF51182">
    <property type="entry name" value="RmlC-like cupins"/>
    <property type="match status" value="1"/>
</dbReference>
<evidence type="ECO:0000313" key="2">
    <source>
        <dbReference type="Proteomes" id="UP000311469"/>
    </source>
</evidence>
<dbReference type="Gene3D" id="2.60.120.10">
    <property type="entry name" value="Jelly Rolls"/>
    <property type="match status" value="1"/>
</dbReference>
<sequence>MKIVHIDELPVEERAPRGRPGMAKRSLIMTGEDSSRPDNFSFRIMHFDDSGRFSPKHRHNFAQYYYVLDGETVFGDATLSAGWLGYMPEGVFYGPQTGGIHSIIVLQHGGPSGQGIIGYDQHSEAFEALKKTGSFEKGIYRPSAGVQAPAEQDSYEAIWEHVHQRQLVYPTPQYSGPVNMDTNAFPWTPVEGAAGVFIRSYGAFTHCRYGACSYRIEPGAAASISGRGMCIVLRGEGVVREEASLEEGVFRKLTTVYVEAGEQVLFSPTQEAEILFLGLPSLDQISELPAIDSDANAAAA</sequence>
<dbReference type="AlphaFoldDB" id="A0A5B8CF53"/>
<gene>
    <name evidence="1" type="ORF">FIL70_08490</name>
</gene>